<dbReference type="EMBL" id="AUPL01006578">
    <property type="protein sequence ID" value="ESL05760.1"/>
    <property type="molecule type" value="Genomic_DNA"/>
</dbReference>
<evidence type="ECO:0000259" key="3">
    <source>
        <dbReference type="SMART" id="SM00651"/>
    </source>
</evidence>
<dbReference type="GO" id="GO:0071013">
    <property type="term" value="C:catalytic step 2 spliceosome"/>
    <property type="evidence" value="ECO:0007669"/>
    <property type="project" value="TreeGrafter"/>
</dbReference>
<feature type="domain" description="Sm" evidence="3">
    <location>
        <begin position="37"/>
        <end position="101"/>
    </location>
</feature>
<gene>
    <name evidence="4" type="ORF">TRSC58_06578</name>
</gene>
<dbReference type="InterPro" id="IPR001163">
    <property type="entry name" value="Sm_dom_euk/arc"/>
</dbReference>
<evidence type="ECO:0000313" key="5">
    <source>
        <dbReference type="Proteomes" id="UP000031737"/>
    </source>
</evidence>
<reference evidence="4 5" key="1">
    <citation type="submission" date="2013-07" db="EMBL/GenBank/DDBJ databases">
        <authorList>
            <person name="Stoco P.H."/>
            <person name="Wagner G."/>
            <person name="Gerber A."/>
            <person name="Zaha A."/>
            <person name="Thompson C."/>
            <person name="Bartholomeu D.C."/>
            <person name="Luckemeyer D.D."/>
            <person name="Bahia D."/>
            <person name="Loreto E."/>
            <person name="Prestes E.B."/>
            <person name="Lima F.M."/>
            <person name="Rodrigues-Luiz G."/>
            <person name="Vallejo G.A."/>
            <person name="Filho J.F."/>
            <person name="Monteiro K.M."/>
            <person name="Tyler K.M."/>
            <person name="de Almeida L.G."/>
            <person name="Ortiz M.F."/>
            <person name="Siervo M.A."/>
            <person name="de Moraes M.H."/>
            <person name="Cunha O.L."/>
            <person name="Mendonca-Neto R."/>
            <person name="Silva R."/>
            <person name="Teixeira S.M."/>
            <person name="Murta S.M."/>
            <person name="Sincero T.C."/>
            <person name="Mendes T.A."/>
            <person name="Urmenyi T.P."/>
            <person name="Silva V.G."/>
            <person name="da Rocha W.D."/>
            <person name="Andersson B."/>
            <person name="Romanha A.J."/>
            <person name="Steindel M."/>
            <person name="de Vasconcelos A.T."/>
            <person name="Grisard E.C."/>
        </authorList>
    </citation>
    <scope>NUCLEOTIDE SEQUENCE [LARGE SCALE GENOMIC DNA]</scope>
    <source>
        <strain evidence="4 5">SC58</strain>
    </source>
</reference>
<organism evidence="4 5">
    <name type="scientific">Trypanosoma rangeli SC58</name>
    <dbReference type="NCBI Taxonomy" id="429131"/>
    <lineage>
        <taxon>Eukaryota</taxon>
        <taxon>Discoba</taxon>
        <taxon>Euglenozoa</taxon>
        <taxon>Kinetoplastea</taxon>
        <taxon>Metakinetoplastina</taxon>
        <taxon>Trypanosomatida</taxon>
        <taxon>Trypanosomatidae</taxon>
        <taxon>Trypanosoma</taxon>
        <taxon>Herpetosoma</taxon>
    </lineage>
</organism>
<dbReference type="Proteomes" id="UP000031737">
    <property type="component" value="Unassembled WGS sequence"/>
</dbReference>
<keyword evidence="5" id="KW-1185">Reference proteome</keyword>
<dbReference type="Gene3D" id="2.30.30.100">
    <property type="match status" value="1"/>
</dbReference>
<dbReference type="AlphaFoldDB" id="A0A061IUL0"/>
<dbReference type="GO" id="GO:0071004">
    <property type="term" value="C:U2-type prespliceosome"/>
    <property type="evidence" value="ECO:0007669"/>
    <property type="project" value="TreeGrafter"/>
</dbReference>
<dbReference type="InterPro" id="IPR044641">
    <property type="entry name" value="Lsm7/SmG-like"/>
</dbReference>
<dbReference type="GO" id="GO:0005688">
    <property type="term" value="C:U6 snRNP"/>
    <property type="evidence" value="ECO:0007669"/>
    <property type="project" value="TreeGrafter"/>
</dbReference>
<accession>A0A061IUL0</accession>
<dbReference type="PANTHER" id="PTHR10553">
    <property type="entry name" value="SMALL NUCLEAR RIBONUCLEOPROTEIN"/>
    <property type="match status" value="1"/>
</dbReference>
<dbReference type="GO" id="GO:0003723">
    <property type="term" value="F:RNA binding"/>
    <property type="evidence" value="ECO:0007669"/>
    <property type="project" value="TreeGrafter"/>
</dbReference>
<dbReference type="InterPro" id="IPR010920">
    <property type="entry name" value="LSM_dom_sf"/>
</dbReference>
<dbReference type="GO" id="GO:1990726">
    <property type="term" value="C:Lsm1-7-Pat1 complex"/>
    <property type="evidence" value="ECO:0007669"/>
    <property type="project" value="TreeGrafter"/>
</dbReference>
<comment type="caution">
    <text evidence="4">The sequence shown here is derived from an EMBL/GenBank/DDBJ whole genome shotgun (WGS) entry which is preliminary data.</text>
</comment>
<dbReference type="GO" id="GO:0005689">
    <property type="term" value="C:U12-type spliceosomal complex"/>
    <property type="evidence" value="ECO:0007669"/>
    <property type="project" value="TreeGrafter"/>
</dbReference>
<dbReference type="PANTHER" id="PTHR10553:SF5">
    <property type="entry name" value="U6 SNRNA-ASSOCIATED SM-LIKE PROTEIN LSM7"/>
    <property type="match status" value="1"/>
</dbReference>
<dbReference type="VEuPathDB" id="TriTrypDB:TRSC58_06578"/>
<dbReference type="OrthoDB" id="274944at2759"/>
<comment type="similarity">
    <text evidence="1">Belongs to the snRNP Sm proteins family.</text>
</comment>
<protein>
    <submittedName>
        <fullName evidence="4">U6 snRNA-associated Sm-like protein LSm7</fullName>
    </submittedName>
</protein>
<dbReference type="SUPFAM" id="SSF50182">
    <property type="entry name" value="Sm-like ribonucleoproteins"/>
    <property type="match status" value="1"/>
</dbReference>
<sequence length="113" mass="11955">MQFSSLLASPGELGSVCGAGPMAAELAHIVRKKEGILSLEPHLDRRVVIAVAGKEVHGILKGFDNNINLVVANAELWDRDALVRRLGACVIRGGSLVSVSSGDTTILQHSPFE</sequence>
<evidence type="ECO:0000313" key="4">
    <source>
        <dbReference type="EMBL" id="ESL05760.1"/>
    </source>
</evidence>
<dbReference type="GO" id="GO:0097526">
    <property type="term" value="C:spliceosomal tri-snRNP complex"/>
    <property type="evidence" value="ECO:0007669"/>
    <property type="project" value="TreeGrafter"/>
</dbReference>
<name>A0A061IUL0_TRYRA</name>
<proteinExistence type="inferred from homology"/>
<evidence type="ECO:0000256" key="2">
    <source>
        <dbReference type="ARBA" id="ARBA00023274"/>
    </source>
</evidence>
<dbReference type="Pfam" id="PF01423">
    <property type="entry name" value="LSM"/>
    <property type="match status" value="1"/>
</dbReference>
<dbReference type="SMART" id="SM00651">
    <property type="entry name" value="Sm"/>
    <property type="match status" value="1"/>
</dbReference>
<evidence type="ECO:0000256" key="1">
    <source>
        <dbReference type="ARBA" id="ARBA00006850"/>
    </source>
</evidence>
<keyword evidence="2" id="KW-0687">Ribonucleoprotein</keyword>